<protein>
    <submittedName>
        <fullName evidence="2">Uncharacterized protein</fullName>
    </submittedName>
</protein>
<accession>E7FX03</accession>
<feature type="transmembrane region" description="Helical" evidence="1">
    <location>
        <begin position="56"/>
        <end position="76"/>
    </location>
</feature>
<gene>
    <name evidence="2" type="ORF">HMPREF0357_10885</name>
</gene>
<keyword evidence="1" id="KW-1133">Transmembrane helix</keyword>
<dbReference type="AlphaFoldDB" id="E7FX03"/>
<evidence type="ECO:0000256" key="1">
    <source>
        <dbReference type="SAM" id="Phobius"/>
    </source>
</evidence>
<proteinExistence type="predicted"/>
<dbReference type="Proteomes" id="UP000003028">
    <property type="component" value="Unassembled WGS sequence"/>
</dbReference>
<reference evidence="2" key="1">
    <citation type="submission" date="2011-01" db="EMBL/GenBank/DDBJ databases">
        <authorList>
            <person name="Muzny D."/>
            <person name="Qin X."/>
            <person name="Buhay C."/>
            <person name="Dugan-Rocha S."/>
            <person name="Ding Y."/>
            <person name="Chen G."/>
            <person name="Hawes A."/>
            <person name="Holder M."/>
            <person name="Jhangiani S."/>
            <person name="Johnson A."/>
            <person name="Khan Z."/>
            <person name="Li Z."/>
            <person name="Liu W."/>
            <person name="Liu X."/>
            <person name="Perez L."/>
            <person name="Shen H."/>
            <person name="Wang Q."/>
            <person name="Watt J."/>
            <person name="Xi L."/>
            <person name="Xin Y."/>
            <person name="Zhou J."/>
            <person name="Deng J."/>
            <person name="Jiang H."/>
            <person name="Liu Y."/>
            <person name="Qu J."/>
            <person name="Song X.-Z."/>
            <person name="Zhang L."/>
            <person name="Villasana D."/>
            <person name="Johnson A."/>
            <person name="Liu J."/>
            <person name="Liyanage D."/>
            <person name="Lorensuhewa L."/>
            <person name="Robinson T."/>
            <person name="Song A."/>
            <person name="Song B.-B."/>
            <person name="Dinh H."/>
            <person name="Thornton R."/>
            <person name="Coyle M."/>
            <person name="Francisco L."/>
            <person name="Jackson L."/>
            <person name="Javaid M."/>
            <person name="Korchina V."/>
            <person name="Kovar C."/>
            <person name="Mata R."/>
            <person name="Mathew T."/>
            <person name="Ngo R."/>
            <person name="Nguyen L."/>
            <person name="Nguyen N."/>
            <person name="Okwuonu G."/>
            <person name="Ongeri F."/>
            <person name="Pham C."/>
            <person name="Simmons D."/>
            <person name="Wilczek-Boney K."/>
            <person name="Hale W."/>
            <person name="Jakkamsetti A."/>
            <person name="Pham P."/>
            <person name="Ruth R."/>
            <person name="San Lucas F."/>
            <person name="Warren J."/>
            <person name="Zhang J."/>
            <person name="Zhao Z."/>
            <person name="Zhou C."/>
            <person name="Zhu D."/>
            <person name="Lee S."/>
            <person name="Bess C."/>
            <person name="Blankenburg K."/>
            <person name="Forbes L."/>
            <person name="Fu Q."/>
            <person name="Gubbala S."/>
            <person name="Hirani K."/>
            <person name="Jayaseelan J.C."/>
            <person name="Lara F."/>
            <person name="Munidasa M."/>
            <person name="Palculict T."/>
            <person name="Patil S."/>
            <person name="Pu L.-L."/>
            <person name="Saada N."/>
            <person name="Tang L."/>
            <person name="Weissenberger G."/>
            <person name="Zhu Y."/>
            <person name="Hemphill L."/>
            <person name="Shang Y."/>
            <person name="Youmans B."/>
            <person name="Ayvaz T."/>
            <person name="Ross M."/>
            <person name="Santibanez J."/>
            <person name="Aqrawi P."/>
            <person name="Gross S."/>
            <person name="Joshi V."/>
            <person name="Fowler G."/>
            <person name="Nazareth L."/>
            <person name="Reid J."/>
            <person name="Worley K."/>
            <person name="Petrosino J."/>
            <person name="Highlander S."/>
            <person name="Gibbs R."/>
        </authorList>
    </citation>
    <scope>NUCLEOTIDE SEQUENCE [LARGE SCALE GENOMIC DNA]</scope>
    <source>
        <strain evidence="2">ATCC 19414</strain>
    </source>
</reference>
<feature type="transmembrane region" description="Helical" evidence="1">
    <location>
        <begin position="23"/>
        <end position="44"/>
    </location>
</feature>
<evidence type="ECO:0000313" key="3">
    <source>
        <dbReference type="Proteomes" id="UP000003028"/>
    </source>
</evidence>
<comment type="caution">
    <text evidence="2">The sequence shown here is derived from an EMBL/GenBank/DDBJ whole genome shotgun (WGS) entry which is preliminary data.</text>
</comment>
<dbReference type="EMBL" id="ACLK02000002">
    <property type="protein sequence ID" value="EFY08778.1"/>
    <property type="molecule type" value="Genomic_DNA"/>
</dbReference>
<keyword evidence="1" id="KW-0472">Membrane</keyword>
<name>E7FX03_ERYRH</name>
<sequence>MITIFYTCLYLFLYQFSGVDMKYYIFLGISIIVVTKGLNGFKFVPLKYLKIFEMKYSFQNLLELFACIIFFGYYYINVGILMKVDSIITLPSLIIFFYFSCFITECEKDNHV</sequence>
<dbReference type="STRING" id="1648.A2I91_01510"/>
<evidence type="ECO:0000313" key="2">
    <source>
        <dbReference type="EMBL" id="EFY08778.1"/>
    </source>
</evidence>
<keyword evidence="3" id="KW-1185">Reference proteome</keyword>
<organism evidence="2 3">
    <name type="scientific">Erysipelothrix rhusiopathiae ATCC 19414</name>
    <dbReference type="NCBI Taxonomy" id="525280"/>
    <lineage>
        <taxon>Bacteria</taxon>
        <taxon>Bacillati</taxon>
        <taxon>Bacillota</taxon>
        <taxon>Erysipelotrichia</taxon>
        <taxon>Erysipelotrichales</taxon>
        <taxon>Erysipelotrichaceae</taxon>
        <taxon>Erysipelothrix</taxon>
    </lineage>
</organism>
<feature type="transmembrane region" description="Helical" evidence="1">
    <location>
        <begin position="88"/>
        <end position="106"/>
    </location>
</feature>
<keyword evidence="1" id="KW-0812">Transmembrane</keyword>